<dbReference type="Proteomes" id="UP000237749">
    <property type="component" value="Unassembled WGS sequence"/>
</dbReference>
<dbReference type="EMBL" id="PTJA01000021">
    <property type="protein sequence ID" value="PPK75140.1"/>
    <property type="molecule type" value="Genomic_DNA"/>
</dbReference>
<evidence type="ECO:0000313" key="2">
    <source>
        <dbReference type="Proteomes" id="UP000237749"/>
    </source>
</evidence>
<comment type="caution">
    <text evidence="1">The sequence shown here is derived from an EMBL/GenBank/DDBJ whole genome shotgun (WGS) entry which is preliminary data.</text>
</comment>
<reference evidence="1 2" key="1">
    <citation type="submission" date="2018-02" db="EMBL/GenBank/DDBJ databases">
        <title>Genomic Encyclopedia of Archaeal and Bacterial Type Strains, Phase II (KMG-II): from individual species to whole genera.</title>
        <authorList>
            <person name="Goeker M."/>
        </authorList>
    </citation>
    <scope>NUCLEOTIDE SEQUENCE [LARGE SCALE GENOMIC DNA]</scope>
    <source>
        <strain evidence="1 2">DSM 3808</strain>
    </source>
</reference>
<dbReference type="AlphaFoldDB" id="A0A2S6HCG0"/>
<dbReference type="RefSeq" id="WP_242980415.1">
    <property type="nucleotide sequence ID" value="NZ_PTJA01000021.1"/>
</dbReference>
<sequence>MELKDRVVVVTEHNMSGIYDLYGQVDQSELEGIVNRYLAIAIEEIKEDENNLEINHG</sequence>
<accession>A0A2S6HCG0</accession>
<organism evidence="1 2">
    <name type="scientific">Lacrimispora xylanisolvens</name>
    <dbReference type="NCBI Taxonomy" id="384636"/>
    <lineage>
        <taxon>Bacteria</taxon>
        <taxon>Bacillati</taxon>
        <taxon>Bacillota</taxon>
        <taxon>Clostridia</taxon>
        <taxon>Lachnospirales</taxon>
        <taxon>Lachnospiraceae</taxon>
        <taxon>Lacrimispora</taxon>
    </lineage>
</organism>
<evidence type="ECO:0000313" key="1">
    <source>
        <dbReference type="EMBL" id="PPK75140.1"/>
    </source>
</evidence>
<protein>
    <submittedName>
        <fullName evidence="1">Uncharacterized protein</fullName>
    </submittedName>
</protein>
<name>A0A2S6HCG0_9FIRM</name>
<keyword evidence="2" id="KW-1185">Reference proteome</keyword>
<gene>
    <name evidence="1" type="ORF">BXY41_12146</name>
</gene>
<proteinExistence type="predicted"/>